<dbReference type="EnsemblPlants" id="AVESA.00010b.r2.2AG0256760.1">
    <property type="protein sequence ID" value="AVESA.00010b.r2.2AG0256760.1.CDS"/>
    <property type="gene ID" value="AVESA.00010b.r2.2AG0256760"/>
</dbReference>
<name>A0ACD5UJ78_AVESA</name>
<protein>
    <submittedName>
        <fullName evidence="1">Uncharacterized protein</fullName>
    </submittedName>
</protein>
<accession>A0ACD5UJ78</accession>
<reference evidence="1" key="2">
    <citation type="submission" date="2025-09" db="UniProtKB">
        <authorList>
            <consortium name="EnsemblPlants"/>
        </authorList>
    </citation>
    <scope>IDENTIFICATION</scope>
</reference>
<proteinExistence type="predicted"/>
<dbReference type="Proteomes" id="UP001732700">
    <property type="component" value="Chromosome 2A"/>
</dbReference>
<reference evidence="1" key="1">
    <citation type="submission" date="2021-05" db="EMBL/GenBank/DDBJ databases">
        <authorList>
            <person name="Scholz U."/>
            <person name="Mascher M."/>
            <person name="Fiebig A."/>
        </authorList>
    </citation>
    <scope>NUCLEOTIDE SEQUENCE [LARGE SCALE GENOMIC DNA]</scope>
</reference>
<organism evidence="1 2">
    <name type="scientific">Avena sativa</name>
    <name type="common">Oat</name>
    <dbReference type="NCBI Taxonomy" id="4498"/>
    <lineage>
        <taxon>Eukaryota</taxon>
        <taxon>Viridiplantae</taxon>
        <taxon>Streptophyta</taxon>
        <taxon>Embryophyta</taxon>
        <taxon>Tracheophyta</taxon>
        <taxon>Spermatophyta</taxon>
        <taxon>Magnoliopsida</taxon>
        <taxon>Liliopsida</taxon>
        <taxon>Poales</taxon>
        <taxon>Poaceae</taxon>
        <taxon>BOP clade</taxon>
        <taxon>Pooideae</taxon>
        <taxon>Poodae</taxon>
        <taxon>Poeae</taxon>
        <taxon>Poeae Chloroplast Group 1 (Aveneae type)</taxon>
        <taxon>Aveninae</taxon>
        <taxon>Avena</taxon>
    </lineage>
</organism>
<evidence type="ECO:0000313" key="1">
    <source>
        <dbReference type="EnsemblPlants" id="AVESA.00010b.r2.2AG0256760.1.CDS"/>
    </source>
</evidence>
<evidence type="ECO:0000313" key="2">
    <source>
        <dbReference type="Proteomes" id="UP001732700"/>
    </source>
</evidence>
<keyword evidence="2" id="KW-1185">Reference proteome</keyword>
<sequence length="658" mass="74091">MGKKRKPDLSGKTSMEEGTSDTFPSSILDVLMQFKEMIQVKVNTDECHQKLEETTKKLVDKVKRLEEKMKKNKIKEVEKKEQMKEDLKRELILFFQQQMQKLEEKVENKSKEHFSMFMEDFKKQPEEVKEEPYLEMRKEGSAKANRCGESSPLRSQLHQSQTTSFHLKFACEMDPIAYKGKPMLTIEVVLYDGENPIAADHHLASEAAELVVVDGEFGGQIQGWSEDEFDLSTVKTRQWNNSQGKPPRVKVKNGRFKLVGGRYRLEGVAIMENSNRKDVKLGVMIVGKTKERVLEGVSNSFRVQEAKTAEKRGKRTTDETPEDIPRSMEQNNSHVRTKKGNGSVGPLPSEPSQYPTQEDTNQPESYEARGPQYSVLTGWPINFENISDPSGVTYPYAAGQVQQHLFTPTQQNIAFMPNQLQRTHARAVGNGPDSQPLIGTLHQRNTTQQENHGKGQQYNVPKTGPINFPNMPDPSDITYPYTTESCFIGPLLLEPSKYPSQHDTTQLQSYGQSSQQKQQQRNSTQQSATQLEDHGTSSQMRTSSPCADDPLGEVVRLSSGLPDDLSDEFGYTEPVQHAVAAGTGRHSAGTRHWSIDQLPRSSHPQTEDEYQDGGAVLFAAVPAPESTQMDFTQATTTGSQATRHEAHLLELQRHLPWQ</sequence>